<dbReference type="SMART" id="SM00116">
    <property type="entry name" value="CBS"/>
    <property type="match status" value="2"/>
</dbReference>
<accession>C4V2D9</accession>
<evidence type="ECO:0000256" key="2">
    <source>
        <dbReference type="ARBA" id="ARBA00012146"/>
    </source>
</evidence>
<evidence type="ECO:0000256" key="8">
    <source>
        <dbReference type="PROSITE-ProRule" id="PRU00703"/>
    </source>
</evidence>
<evidence type="ECO:0000256" key="7">
    <source>
        <dbReference type="ARBA" id="ARBA00047820"/>
    </source>
</evidence>
<evidence type="ECO:0000256" key="4">
    <source>
        <dbReference type="ARBA" id="ARBA00022801"/>
    </source>
</evidence>
<dbReference type="GO" id="GO:0005737">
    <property type="term" value="C:cytoplasm"/>
    <property type="evidence" value="ECO:0007669"/>
    <property type="project" value="InterPro"/>
</dbReference>
<organism evidence="10 11">
    <name type="scientific">Selenomonas flueggei ATCC 43531</name>
    <dbReference type="NCBI Taxonomy" id="638302"/>
    <lineage>
        <taxon>Bacteria</taxon>
        <taxon>Bacillati</taxon>
        <taxon>Bacillota</taxon>
        <taxon>Negativicutes</taxon>
        <taxon>Selenomonadales</taxon>
        <taxon>Selenomonadaceae</taxon>
        <taxon>Selenomonas</taxon>
    </lineage>
</organism>
<keyword evidence="11" id="KW-1185">Reference proteome</keyword>
<dbReference type="FunFam" id="3.90.1640.10:FF:000001">
    <property type="entry name" value="Probable manganese-dependent inorganic pyrophosphatase"/>
    <property type="match status" value="1"/>
</dbReference>
<gene>
    <name evidence="10" type="primary">ppaC</name>
    <name evidence="10" type="ORF">HMPREF0908_0683</name>
</gene>
<keyword evidence="5" id="KW-0464">Manganese</keyword>
<dbReference type="PANTHER" id="PTHR12112:SF22">
    <property type="entry name" value="MANGANESE-DEPENDENT INORGANIC PYROPHOSPHATASE-RELATED"/>
    <property type="match status" value="1"/>
</dbReference>
<reference evidence="10 11" key="1">
    <citation type="submission" date="2009-04" db="EMBL/GenBank/DDBJ databases">
        <authorList>
            <person name="Qin X."/>
            <person name="Bachman B."/>
            <person name="Battles P."/>
            <person name="Bell A."/>
            <person name="Bess C."/>
            <person name="Bickham C."/>
            <person name="Chaboub L."/>
            <person name="Chen D."/>
            <person name="Coyle M."/>
            <person name="Deiros D.R."/>
            <person name="Dinh H."/>
            <person name="Forbes L."/>
            <person name="Fowler G."/>
            <person name="Francisco L."/>
            <person name="Fu Q."/>
            <person name="Gubbala S."/>
            <person name="Hale W."/>
            <person name="Han Y."/>
            <person name="Hemphill L."/>
            <person name="Highlander S.K."/>
            <person name="Hirani K."/>
            <person name="Hogues M."/>
            <person name="Jackson L."/>
            <person name="Jakkamsetti A."/>
            <person name="Javaid M."/>
            <person name="Jiang H."/>
            <person name="Korchina V."/>
            <person name="Kovar C."/>
            <person name="Lara F."/>
            <person name="Lee S."/>
            <person name="Mata R."/>
            <person name="Mathew T."/>
            <person name="Moen C."/>
            <person name="Morales K."/>
            <person name="Munidasa M."/>
            <person name="Nazareth L."/>
            <person name="Ngo R."/>
            <person name="Nguyen L."/>
            <person name="Okwuonu G."/>
            <person name="Ongeri F."/>
            <person name="Patil S."/>
            <person name="Petrosino J."/>
            <person name="Pham C."/>
            <person name="Pham P."/>
            <person name="Pu L.-L."/>
            <person name="Puazo M."/>
            <person name="Raj R."/>
            <person name="Reid J."/>
            <person name="Rouhana J."/>
            <person name="Saada N."/>
            <person name="Shang Y."/>
            <person name="Simmons D."/>
            <person name="Thornton R."/>
            <person name="Warren J."/>
            <person name="Weissenberger G."/>
            <person name="Zhang J."/>
            <person name="Zhang L."/>
            <person name="Zhou C."/>
            <person name="Zhu D."/>
            <person name="Muzny D."/>
            <person name="Worley K."/>
            <person name="Gibbs R."/>
        </authorList>
    </citation>
    <scope>NUCLEOTIDE SEQUENCE [LARGE SCALE GENOMIC DNA]</scope>
    <source>
        <strain evidence="10 11">ATCC 43531</strain>
    </source>
</reference>
<evidence type="ECO:0000256" key="3">
    <source>
        <dbReference type="ARBA" id="ARBA00022723"/>
    </source>
</evidence>
<dbReference type="Pfam" id="PF02833">
    <property type="entry name" value="DHHA2"/>
    <property type="match status" value="1"/>
</dbReference>
<dbReference type="Gene3D" id="3.40.1390.20">
    <property type="entry name" value="HprK N-terminal domain-like"/>
    <property type="match status" value="1"/>
</dbReference>
<dbReference type="GO" id="GO:0046872">
    <property type="term" value="F:metal ion binding"/>
    <property type="evidence" value="ECO:0007669"/>
    <property type="project" value="UniProtKB-KW"/>
</dbReference>
<dbReference type="GO" id="GO:0004427">
    <property type="term" value="F:inorganic diphosphate phosphatase activity"/>
    <property type="evidence" value="ECO:0007669"/>
    <property type="project" value="UniProtKB-EC"/>
</dbReference>
<dbReference type="Pfam" id="PF00571">
    <property type="entry name" value="CBS"/>
    <property type="match status" value="2"/>
</dbReference>
<dbReference type="SUPFAM" id="SSF64182">
    <property type="entry name" value="DHH phosphoesterases"/>
    <property type="match status" value="1"/>
</dbReference>
<dbReference type="InterPro" id="IPR046342">
    <property type="entry name" value="CBS_dom_sf"/>
</dbReference>
<evidence type="ECO:0000259" key="9">
    <source>
        <dbReference type="PROSITE" id="PS51371"/>
    </source>
</evidence>
<dbReference type="InterPro" id="IPR038763">
    <property type="entry name" value="DHH_sf"/>
</dbReference>
<keyword evidence="8" id="KW-0129">CBS domain</keyword>
<comment type="caution">
    <text evidence="10">The sequence shown here is derived from an EMBL/GenBank/DDBJ whole genome shotgun (WGS) entry which is preliminary data.</text>
</comment>
<dbReference type="InterPro" id="IPR010766">
    <property type="entry name" value="DRTGG"/>
</dbReference>
<dbReference type="InterPro" id="IPR028979">
    <property type="entry name" value="Ser_kin/Pase_Hpr-like_N_sf"/>
</dbReference>
<dbReference type="PANTHER" id="PTHR12112">
    <property type="entry name" value="BNIP - RELATED"/>
    <property type="match status" value="1"/>
</dbReference>
<dbReference type="Proteomes" id="UP000005309">
    <property type="component" value="Unassembled WGS sequence"/>
</dbReference>
<dbReference type="EC" id="3.6.1.1" evidence="2"/>
<evidence type="ECO:0000313" key="10">
    <source>
        <dbReference type="EMBL" id="EEQ48953.1"/>
    </source>
</evidence>
<dbReference type="eggNOG" id="COG2239">
    <property type="taxonomic scope" value="Bacteria"/>
</dbReference>
<protein>
    <recommendedName>
        <fullName evidence="2">inorganic diphosphatase</fullName>
        <ecNumber evidence="2">3.6.1.1</ecNumber>
    </recommendedName>
    <alternativeName>
        <fullName evidence="6">Pyrophosphate phospho-hydrolase</fullName>
    </alternativeName>
</protein>
<evidence type="ECO:0000256" key="5">
    <source>
        <dbReference type="ARBA" id="ARBA00023211"/>
    </source>
</evidence>
<evidence type="ECO:0000256" key="1">
    <source>
        <dbReference type="ARBA" id="ARBA00001936"/>
    </source>
</evidence>
<sequence length="564" mass="62051">MTTIYAVDRTVIGGTILNVAKPIYVIGHRNPDTDSICSAIGYAHLKQAMGVNAVAARAGKVNKETRFALEYFHVEKPLLIPDLYPRVKDIAMDCKIVVRQHDTLRNLGEVLRENDLRSIPVTDSQGLLVGIVSVSDLAKRYFQELGMTNLADMRVRYRDIIHATDSQVLVPGDEAETIKGQIRIAAGSLATIQKIIKGNDIVLVGDRKPETILTCIGQGISCLVVTGDGRVPAEALEEAEARGIFVLSTPYDTYTVARLINQCVPIRRIMHENPVCFKPLDLLSDIKGIMEETNYRNYPVLENGRIVGLVSRDRLGVSDPAQVILVDHNERNQAVEGIEEAKIVEIIDHHRFGGISTSEPIYTHAEPVGCTATIVSNMHWQNDIDIPPSIAGLLLSAIISDTVLFKSPTCTPKDKQAAERLAEIADVDMNAYGLEMLKAGSSVGNMTPMEIVRNDLKEFTIGAYRVVVSQTSVMDTKEIMAKEDELLAAMKSICDTEGFDLSLVMITDILEEATYLLFTGSPRTLIGEAFRKDTSGTHLYLPGVMSRKKQIIPPLSEAVKRIKT</sequence>
<dbReference type="eggNOG" id="COG1227">
    <property type="taxonomic scope" value="Bacteria"/>
</dbReference>
<dbReference type="SMART" id="SM01131">
    <property type="entry name" value="DHHA2"/>
    <property type="match status" value="1"/>
</dbReference>
<dbReference type="InterPro" id="IPR038222">
    <property type="entry name" value="DHHA2_dom_sf"/>
</dbReference>
<dbReference type="HOGENOM" id="CLU_025243_1_0_9"/>
<dbReference type="InterPro" id="IPR004097">
    <property type="entry name" value="DHHA2"/>
</dbReference>
<evidence type="ECO:0000256" key="6">
    <source>
        <dbReference type="ARBA" id="ARBA00032535"/>
    </source>
</evidence>
<dbReference type="NCBIfam" id="NF011442">
    <property type="entry name" value="PRK14869.1-4"/>
    <property type="match status" value="1"/>
</dbReference>
<comment type="catalytic activity">
    <reaction evidence="7">
        <text>diphosphate + H2O = 2 phosphate + H(+)</text>
        <dbReference type="Rhea" id="RHEA:24576"/>
        <dbReference type="ChEBI" id="CHEBI:15377"/>
        <dbReference type="ChEBI" id="CHEBI:15378"/>
        <dbReference type="ChEBI" id="CHEBI:33019"/>
        <dbReference type="ChEBI" id="CHEBI:43474"/>
        <dbReference type="EC" id="3.6.1.1"/>
    </reaction>
</comment>
<dbReference type="Pfam" id="PF07085">
    <property type="entry name" value="DRTGG"/>
    <property type="match status" value="1"/>
</dbReference>
<dbReference type="NCBIfam" id="NF011443">
    <property type="entry name" value="PRK14869.1-5"/>
    <property type="match status" value="1"/>
</dbReference>
<dbReference type="NCBIfam" id="NF003877">
    <property type="entry name" value="PRK05427.1"/>
    <property type="match status" value="1"/>
</dbReference>
<dbReference type="Pfam" id="PF01368">
    <property type="entry name" value="DHH"/>
    <property type="match status" value="1"/>
</dbReference>
<proteinExistence type="predicted"/>
<dbReference type="Gene3D" id="3.10.310.20">
    <property type="entry name" value="DHHA2 domain"/>
    <property type="match status" value="1"/>
</dbReference>
<keyword evidence="4 10" id="KW-0378">Hydrolase</keyword>
<dbReference type="EMBL" id="ACLA01000010">
    <property type="protein sequence ID" value="EEQ48953.1"/>
    <property type="molecule type" value="Genomic_DNA"/>
</dbReference>
<dbReference type="eggNOG" id="COG4109">
    <property type="taxonomic scope" value="Bacteria"/>
</dbReference>
<dbReference type="InterPro" id="IPR001667">
    <property type="entry name" value="DDH_dom"/>
</dbReference>
<dbReference type="InterPro" id="IPR000644">
    <property type="entry name" value="CBS_dom"/>
</dbReference>
<dbReference type="PROSITE" id="PS51371">
    <property type="entry name" value="CBS"/>
    <property type="match status" value="2"/>
</dbReference>
<dbReference type="SUPFAM" id="SSF75138">
    <property type="entry name" value="HprK N-terminal domain-like"/>
    <property type="match status" value="1"/>
</dbReference>
<dbReference type="SUPFAM" id="SSF54631">
    <property type="entry name" value="CBS-domain pair"/>
    <property type="match status" value="1"/>
</dbReference>
<dbReference type="Gene3D" id="3.90.1640.10">
    <property type="entry name" value="inorganic pyrophosphatase (n-terminal core)"/>
    <property type="match status" value="2"/>
</dbReference>
<dbReference type="AlphaFoldDB" id="C4V2D9"/>
<comment type="cofactor">
    <cofactor evidence="1">
        <name>Mn(2+)</name>
        <dbReference type="ChEBI" id="CHEBI:29035"/>
    </cofactor>
</comment>
<keyword evidence="3" id="KW-0479">Metal-binding</keyword>
<dbReference type="STRING" id="638302.HMPREF0908_0683"/>
<name>C4V2D9_9FIRM</name>
<feature type="domain" description="CBS" evidence="9">
    <location>
        <begin position="91"/>
        <end position="147"/>
    </location>
</feature>
<evidence type="ECO:0000313" key="11">
    <source>
        <dbReference type="Proteomes" id="UP000005309"/>
    </source>
</evidence>
<feature type="domain" description="CBS" evidence="9">
    <location>
        <begin position="270"/>
        <end position="326"/>
    </location>
</feature>